<feature type="transmembrane region" description="Helical" evidence="1">
    <location>
        <begin position="21"/>
        <end position="40"/>
    </location>
</feature>
<keyword evidence="1" id="KW-0472">Membrane</keyword>
<accession>A0A2T0AMS9</accession>
<feature type="domain" description="RND related barrel-sandwich hybrid" evidence="2">
    <location>
        <begin position="76"/>
        <end position="180"/>
    </location>
</feature>
<dbReference type="Gene3D" id="2.40.420.20">
    <property type="match status" value="1"/>
</dbReference>
<keyword evidence="4" id="KW-1185">Reference proteome</keyword>
<dbReference type="Proteomes" id="UP000238415">
    <property type="component" value="Unassembled WGS sequence"/>
</dbReference>
<sequence>MKAVYVPERRARPRRRRRPGRLIIVAAAFILFLSVARLGFEEAMGVAARHFLKLERVNYGVLEEDLPLEVFIAREEQPLIAPATGTLVPVAPPDERVPAGAVIARILPASPPPSGPEIMEVKAPFPGLVSYRTDGLEKSLRPDNLGNMPFKELKRLVELGREMTAGSRVQGGTAFGRLINNLAPLTVYAALAGFPQEWQVGKRVTLKLPGSGEEVQATITRLQDEGEQKAVLMSITGWNDPWLNPRRMEVVAVLNRYRGMVIPAASLTEGAAGEKGVYVLEGVDIKWQPVTLCGRVGDRVAVKELKEGMEVVVNPSLVRWLIR</sequence>
<dbReference type="InterPro" id="IPR058709">
    <property type="entry name" value="BSH_RND-rel"/>
</dbReference>
<keyword evidence="1" id="KW-1133">Transmembrane helix</keyword>
<dbReference type="OrthoDB" id="1722186at2"/>
<evidence type="ECO:0000259" key="2">
    <source>
        <dbReference type="Pfam" id="PF26018"/>
    </source>
</evidence>
<proteinExistence type="predicted"/>
<dbReference type="RefSeq" id="WP_106005903.1">
    <property type="nucleotide sequence ID" value="NZ_CP136419.1"/>
</dbReference>
<name>A0A2T0AMS9_9FIRM</name>
<dbReference type="AlphaFoldDB" id="A0A2T0AMS9"/>
<gene>
    <name evidence="3" type="ORF">MOHU_19710</name>
</gene>
<comment type="caution">
    <text evidence="3">The sequence shown here is derived from an EMBL/GenBank/DDBJ whole genome shotgun (WGS) entry which is preliminary data.</text>
</comment>
<evidence type="ECO:0000256" key="1">
    <source>
        <dbReference type="SAM" id="Phobius"/>
    </source>
</evidence>
<organism evidence="3 4">
    <name type="scientific">Neomoorella humiferrea</name>
    <dbReference type="NCBI Taxonomy" id="676965"/>
    <lineage>
        <taxon>Bacteria</taxon>
        <taxon>Bacillati</taxon>
        <taxon>Bacillota</taxon>
        <taxon>Clostridia</taxon>
        <taxon>Neomoorellales</taxon>
        <taxon>Neomoorellaceae</taxon>
        <taxon>Neomoorella</taxon>
    </lineage>
</organism>
<dbReference type="Pfam" id="PF26018">
    <property type="entry name" value="BSH_RND_rel"/>
    <property type="match status" value="1"/>
</dbReference>
<evidence type="ECO:0000313" key="3">
    <source>
        <dbReference type="EMBL" id="PRR70180.1"/>
    </source>
</evidence>
<dbReference type="EMBL" id="PVXM01000049">
    <property type="protein sequence ID" value="PRR70180.1"/>
    <property type="molecule type" value="Genomic_DNA"/>
</dbReference>
<reference evidence="3 4" key="1">
    <citation type="submission" date="2018-03" db="EMBL/GenBank/DDBJ databases">
        <title>Genome sequence of Moorella humiferrea DSM 23265.</title>
        <authorList>
            <person name="Poehlein A."/>
            <person name="Daniel R."/>
        </authorList>
    </citation>
    <scope>NUCLEOTIDE SEQUENCE [LARGE SCALE GENOMIC DNA]</scope>
    <source>
        <strain evidence="3 4">DSM 23265</strain>
    </source>
</reference>
<protein>
    <submittedName>
        <fullName evidence="3">HlyD family secretion protein</fullName>
    </submittedName>
</protein>
<keyword evidence="1" id="KW-0812">Transmembrane</keyword>
<evidence type="ECO:0000313" key="4">
    <source>
        <dbReference type="Proteomes" id="UP000238415"/>
    </source>
</evidence>